<feature type="transmembrane region" description="Helical" evidence="7">
    <location>
        <begin position="140"/>
        <end position="166"/>
    </location>
</feature>
<comment type="similarity">
    <text evidence="7">Belongs to the binding-protein-dependent transport system permease family.</text>
</comment>
<evidence type="ECO:0000256" key="4">
    <source>
        <dbReference type="ARBA" id="ARBA00022692"/>
    </source>
</evidence>
<dbReference type="InterPro" id="IPR025966">
    <property type="entry name" value="OppC_N"/>
</dbReference>
<feature type="transmembrane region" description="Helical" evidence="7">
    <location>
        <begin position="220"/>
        <end position="237"/>
    </location>
</feature>
<dbReference type="EMBL" id="CP077080">
    <property type="protein sequence ID" value="QXI51381.1"/>
    <property type="molecule type" value="Genomic_DNA"/>
</dbReference>
<keyword evidence="10" id="KW-1185">Reference proteome</keyword>
<organism evidence="9 10">
    <name type="scientific">Pseudomonas canavaninivorans</name>
    <dbReference type="NCBI Taxonomy" id="2842348"/>
    <lineage>
        <taxon>Bacteria</taxon>
        <taxon>Pseudomonadati</taxon>
        <taxon>Pseudomonadota</taxon>
        <taxon>Gammaproteobacteria</taxon>
        <taxon>Pseudomonadales</taxon>
        <taxon>Pseudomonadaceae</taxon>
        <taxon>Pseudomonas</taxon>
    </lineage>
</organism>
<evidence type="ECO:0000256" key="3">
    <source>
        <dbReference type="ARBA" id="ARBA00022475"/>
    </source>
</evidence>
<gene>
    <name evidence="9" type="ORF">KSS97_17730</name>
</gene>
<keyword evidence="4 7" id="KW-0812">Transmembrane</keyword>
<dbReference type="InterPro" id="IPR050366">
    <property type="entry name" value="BP-dependent_transpt_permease"/>
</dbReference>
<evidence type="ECO:0000256" key="5">
    <source>
        <dbReference type="ARBA" id="ARBA00022989"/>
    </source>
</evidence>
<evidence type="ECO:0000256" key="6">
    <source>
        <dbReference type="ARBA" id="ARBA00023136"/>
    </source>
</evidence>
<comment type="subcellular location">
    <subcellularLocation>
        <location evidence="1 7">Cell membrane</location>
        <topology evidence="1 7">Multi-pass membrane protein</topology>
    </subcellularLocation>
</comment>
<reference evidence="9 10" key="1">
    <citation type="journal article" date="2021" name="Microorganisms">
        <title>The Ever-Expanding Pseudomonas Genus: Description of 43 New Species and Partition of the Pseudomonas putida Group.</title>
        <authorList>
            <person name="Girard L."/>
            <person name="Lood C."/>
            <person name="Hofte M."/>
            <person name="Vandamme P."/>
            <person name="Rokni-Zadeh H."/>
            <person name="van Noort V."/>
            <person name="Lavigne R."/>
            <person name="De Mot R."/>
        </authorList>
    </citation>
    <scope>NUCLEOTIDE SEQUENCE [LARGE SCALE GENOMIC DNA]</scope>
    <source>
        <strain evidence="9 10">SWRI17</strain>
    </source>
</reference>
<feature type="domain" description="ABC transmembrane type-1" evidence="8">
    <location>
        <begin position="91"/>
        <end position="280"/>
    </location>
</feature>
<evidence type="ECO:0000256" key="2">
    <source>
        <dbReference type="ARBA" id="ARBA00022448"/>
    </source>
</evidence>
<keyword evidence="3" id="KW-1003">Cell membrane</keyword>
<dbReference type="PANTHER" id="PTHR43386">
    <property type="entry name" value="OLIGOPEPTIDE TRANSPORT SYSTEM PERMEASE PROTEIN APPC"/>
    <property type="match status" value="1"/>
</dbReference>
<dbReference type="Pfam" id="PF12911">
    <property type="entry name" value="OppC_N"/>
    <property type="match status" value="1"/>
</dbReference>
<dbReference type="RefSeq" id="WP_030141786.1">
    <property type="nucleotide sequence ID" value="NZ_CP192452.1"/>
</dbReference>
<evidence type="ECO:0000313" key="9">
    <source>
        <dbReference type="EMBL" id="QXI51381.1"/>
    </source>
</evidence>
<keyword evidence="6 7" id="KW-0472">Membrane</keyword>
<evidence type="ECO:0000256" key="1">
    <source>
        <dbReference type="ARBA" id="ARBA00004651"/>
    </source>
</evidence>
<dbReference type="InterPro" id="IPR035906">
    <property type="entry name" value="MetI-like_sf"/>
</dbReference>
<accession>A0ABX8Q7R9</accession>
<evidence type="ECO:0000259" key="8">
    <source>
        <dbReference type="PROSITE" id="PS50928"/>
    </source>
</evidence>
<feature type="transmembrane region" description="Helical" evidence="7">
    <location>
        <begin position="260"/>
        <end position="280"/>
    </location>
</feature>
<dbReference type="Gene3D" id="1.10.3720.10">
    <property type="entry name" value="MetI-like"/>
    <property type="match status" value="1"/>
</dbReference>
<name>A0ABX8Q7R9_PSECO</name>
<proteinExistence type="inferred from homology"/>
<dbReference type="PANTHER" id="PTHR43386:SF1">
    <property type="entry name" value="D,D-DIPEPTIDE TRANSPORT SYSTEM PERMEASE PROTEIN DDPC-RELATED"/>
    <property type="match status" value="1"/>
</dbReference>
<dbReference type="Pfam" id="PF00528">
    <property type="entry name" value="BPD_transp_1"/>
    <property type="match status" value="1"/>
</dbReference>
<dbReference type="SUPFAM" id="SSF161098">
    <property type="entry name" value="MetI-like"/>
    <property type="match status" value="1"/>
</dbReference>
<evidence type="ECO:0000313" key="10">
    <source>
        <dbReference type="Proteomes" id="UP000824066"/>
    </source>
</evidence>
<dbReference type="CDD" id="cd06261">
    <property type="entry name" value="TM_PBP2"/>
    <property type="match status" value="1"/>
</dbReference>
<feature type="transmembrane region" description="Helical" evidence="7">
    <location>
        <begin position="30"/>
        <end position="52"/>
    </location>
</feature>
<protein>
    <submittedName>
        <fullName evidence="9">ABC transporter permease</fullName>
    </submittedName>
</protein>
<evidence type="ECO:0000256" key="7">
    <source>
        <dbReference type="RuleBase" id="RU363032"/>
    </source>
</evidence>
<dbReference type="Proteomes" id="UP000824066">
    <property type="component" value="Chromosome"/>
</dbReference>
<sequence>MSIQDVSLSMPSRAPSWRIKVLAFACDNKLFVFGALLLLLIILAAIFAPWLAPYEPNKIVFSQKLLAPNWAHWMGTDEFGRDILSRVLYGARTSLIIGISVTLIAMLIGIPIGLVSGYFGGRIDTLLMRVSDVFLAFPPLLLPIAITAALGSGLANAMLALAVSWFPWYARIMRGAVVRVRSETYIQAARAMGVSHCRILLRHVLPNATTPVIVQGSMDFGYTILAAASLSFIGLGAKPPMVEWGLMAAASRSQLLENPWTVLFPGVAIFVLVLAVNLVGDGLRDVLDPKKGTR</sequence>
<dbReference type="PROSITE" id="PS50928">
    <property type="entry name" value="ABC_TM1"/>
    <property type="match status" value="1"/>
</dbReference>
<dbReference type="InterPro" id="IPR000515">
    <property type="entry name" value="MetI-like"/>
</dbReference>
<keyword evidence="2 7" id="KW-0813">Transport</keyword>
<feature type="transmembrane region" description="Helical" evidence="7">
    <location>
        <begin position="95"/>
        <end position="120"/>
    </location>
</feature>
<keyword evidence="5 7" id="KW-1133">Transmembrane helix</keyword>